<evidence type="ECO:0000313" key="2">
    <source>
        <dbReference type="Proteomes" id="UP000054988"/>
    </source>
</evidence>
<dbReference type="EMBL" id="LATX01000622">
    <property type="protein sequence ID" value="KTB45773.1"/>
    <property type="molecule type" value="Genomic_DNA"/>
</dbReference>
<reference evidence="1 2" key="1">
    <citation type="submission" date="2015-12" db="EMBL/GenBank/DDBJ databases">
        <title>Draft genome sequence of Moniliophthora roreri, the causal agent of frosty pod rot of cacao.</title>
        <authorList>
            <person name="Aime M.C."/>
            <person name="Diaz-Valderrama J.R."/>
            <person name="Kijpornyongpan T."/>
            <person name="Phillips-Mora W."/>
        </authorList>
    </citation>
    <scope>NUCLEOTIDE SEQUENCE [LARGE SCALE GENOMIC DNA]</scope>
    <source>
        <strain evidence="1 2">MCA 2952</strain>
    </source>
</reference>
<organism evidence="1 2">
    <name type="scientific">Moniliophthora roreri</name>
    <name type="common">Frosty pod rot fungus</name>
    <name type="synonym">Monilia roreri</name>
    <dbReference type="NCBI Taxonomy" id="221103"/>
    <lineage>
        <taxon>Eukaryota</taxon>
        <taxon>Fungi</taxon>
        <taxon>Dikarya</taxon>
        <taxon>Basidiomycota</taxon>
        <taxon>Agaricomycotina</taxon>
        <taxon>Agaricomycetes</taxon>
        <taxon>Agaricomycetidae</taxon>
        <taxon>Agaricales</taxon>
        <taxon>Marasmiineae</taxon>
        <taxon>Marasmiaceae</taxon>
        <taxon>Moniliophthora</taxon>
    </lineage>
</organism>
<evidence type="ECO:0000313" key="1">
    <source>
        <dbReference type="EMBL" id="KTB45773.1"/>
    </source>
</evidence>
<proteinExistence type="predicted"/>
<name>A0A0W0GB52_MONRR</name>
<sequence>MANSGNGGVAGNTLAQVKAMLNNSSLPKKTKTAPLWKHKEPEQLVPWLDDLDAIFETANMTNNWVKIQKALEWMEYATKNKMSRLELVKKSHLEANWEEFKKELTACFPEAVADYEGSRDKLERIVLKYKLIPADRLDKALAFNRAFKIEVQKLLSAKLNPLISNVEAVKLYVTAFEKRLMHEALSEARRVCMPDLYGRRRDDVFKLDELM</sequence>
<dbReference type="eggNOG" id="ENOG502R0MU">
    <property type="taxonomic scope" value="Eukaryota"/>
</dbReference>
<dbReference type="AlphaFoldDB" id="A0A0W0GB52"/>
<evidence type="ECO:0008006" key="3">
    <source>
        <dbReference type="Google" id="ProtNLM"/>
    </source>
</evidence>
<accession>A0A0W0GB52</accession>
<comment type="caution">
    <text evidence="1">The sequence shown here is derived from an EMBL/GenBank/DDBJ whole genome shotgun (WGS) entry which is preliminary data.</text>
</comment>
<protein>
    <recommendedName>
        <fullName evidence="3">Retrotransposon gag domain-containing protein</fullName>
    </recommendedName>
</protein>
<dbReference type="Proteomes" id="UP000054988">
    <property type="component" value="Unassembled WGS sequence"/>
</dbReference>
<gene>
    <name evidence="1" type="ORF">WG66_1651</name>
</gene>